<name>A0A484N6N5_9ASTE</name>
<organism evidence="2 3">
    <name type="scientific">Cuscuta campestris</name>
    <dbReference type="NCBI Taxonomy" id="132261"/>
    <lineage>
        <taxon>Eukaryota</taxon>
        <taxon>Viridiplantae</taxon>
        <taxon>Streptophyta</taxon>
        <taxon>Embryophyta</taxon>
        <taxon>Tracheophyta</taxon>
        <taxon>Spermatophyta</taxon>
        <taxon>Magnoliopsida</taxon>
        <taxon>eudicotyledons</taxon>
        <taxon>Gunneridae</taxon>
        <taxon>Pentapetalae</taxon>
        <taxon>asterids</taxon>
        <taxon>lamiids</taxon>
        <taxon>Solanales</taxon>
        <taxon>Convolvulaceae</taxon>
        <taxon>Cuscuteae</taxon>
        <taxon>Cuscuta</taxon>
        <taxon>Cuscuta subgen. Grammica</taxon>
        <taxon>Cuscuta sect. Cleistogrammica</taxon>
    </lineage>
</organism>
<accession>A0A484N6N5</accession>
<dbReference type="EMBL" id="OOIL02006272">
    <property type="protein sequence ID" value="VFQ96951.1"/>
    <property type="molecule type" value="Genomic_DNA"/>
</dbReference>
<feature type="region of interest" description="Disordered" evidence="1">
    <location>
        <begin position="1"/>
        <end position="23"/>
    </location>
</feature>
<sequence length="94" mass="9466">MTHDSAGGWGASKAGGDADWGSQKSEYLVNDSTGGWGASKVGGGADWGLQKSESLVNDSAGGWGTPKDGGADWSSQVHSSTGLNATMWIFCGLG</sequence>
<evidence type="ECO:0000313" key="3">
    <source>
        <dbReference type="Proteomes" id="UP000595140"/>
    </source>
</evidence>
<evidence type="ECO:0000256" key="1">
    <source>
        <dbReference type="SAM" id="MobiDB-lite"/>
    </source>
</evidence>
<keyword evidence="3" id="KW-1185">Reference proteome</keyword>
<dbReference type="AlphaFoldDB" id="A0A484N6N5"/>
<dbReference type="Proteomes" id="UP000595140">
    <property type="component" value="Unassembled WGS sequence"/>
</dbReference>
<feature type="compositionally biased region" description="Low complexity" evidence="1">
    <location>
        <begin position="1"/>
        <end position="22"/>
    </location>
</feature>
<feature type="region of interest" description="Disordered" evidence="1">
    <location>
        <begin position="57"/>
        <end position="77"/>
    </location>
</feature>
<reference evidence="2 3" key="1">
    <citation type="submission" date="2018-04" db="EMBL/GenBank/DDBJ databases">
        <authorList>
            <person name="Vogel A."/>
        </authorList>
    </citation>
    <scope>NUCLEOTIDE SEQUENCE [LARGE SCALE GENOMIC DNA]</scope>
</reference>
<protein>
    <submittedName>
        <fullName evidence="2">Uncharacterized protein</fullName>
    </submittedName>
</protein>
<proteinExistence type="predicted"/>
<evidence type="ECO:0000313" key="2">
    <source>
        <dbReference type="EMBL" id="VFQ96951.1"/>
    </source>
</evidence>
<gene>
    <name evidence="2" type="ORF">CCAM_LOCUS38727</name>
</gene>